<dbReference type="RefSeq" id="XP_020437843.1">
    <property type="nucleotide sequence ID" value="XM_020571985.1"/>
</dbReference>
<sequence>MGGKKKKINNNKTKNTSSTSTSASTKPKVEKEKVTASMSLDSVDLQKHEASIMQQIEEIEAFTRVVDISGIDYEDKAALKEFKENLVRLKELKRLIENQKSFNDIQQRIQKLSFDQPPIQLPKSQLFQPKQEQQQPNDQKQPAVLNEQQQQQQQTTEDKSINKEAKTTTTTTTSTINNTTNNNSINSNNHNNKWIIDCKKDINQICWPSITRC</sequence>
<feature type="compositionally biased region" description="Low complexity" evidence="1">
    <location>
        <begin position="10"/>
        <end position="26"/>
    </location>
</feature>
<reference evidence="2 3" key="1">
    <citation type="journal article" date="2011" name="Genome Res.">
        <title>Phylogeny-wide analysis of social amoeba genomes highlights ancient origins for complex intercellular communication.</title>
        <authorList>
            <person name="Heidel A.J."/>
            <person name="Lawal H.M."/>
            <person name="Felder M."/>
            <person name="Schilde C."/>
            <person name="Helps N.R."/>
            <person name="Tunggal B."/>
            <person name="Rivero F."/>
            <person name="John U."/>
            <person name="Schleicher M."/>
            <person name="Eichinger L."/>
            <person name="Platzer M."/>
            <person name="Noegel A.A."/>
            <person name="Schaap P."/>
            <person name="Gloeckner G."/>
        </authorList>
    </citation>
    <scope>NUCLEOTIDE SEQUENCE [LARGE SCALE GENOMIC DNA]</scope>
    <source>
        <strain evidence="3">ATCC 26659 / Pp 5 / PN500</strain>
    </source>
</reference>
<organism evidence="2 3">
    <name type="scientific">Heterostelium pallidum (strain ATCC 26659 / Pp 5 / PN500)</name>
    <name type="common">Cellular slime mold</name>
    <name type="synonym">Polysphondylium pallidum</name>
    <dbReference type="NCBI Taxonomy" id="670386"/>
    <lineage>
        <taxon>Eukaryota</taxon>
        <taxon>Amoebozoa</taxon>
        <taxon>Evosea</taxon>
        <taxon>Eumycetozoa</taxon>
        <taxon>Dictyostelia</taxon>
        <taxon>Acytosteliales</taxon>
        <taxon>Acytosteliaceae</taxon>
        <taxon>Heterostelium</taxon>
    </lineage>
</organism>
<feature type="region of interest" description="Disordered" evidence="1">
    <location>
        <begin position="1"/>
        <end position="36"/>
    </location>
</feature>
<protein>
    <submittedName>
        <fullName evidence="2">Uncharacterized protein</fullName>
    </submittedName>
</protein>
<comment type="caution">
    <text evidence="2">The sequence shown here is derived from an EMBL/GenBank/DDBJ whole genome shotgun (WGS) entry which is preliminary data.</text>
</comment>
<feature type="compositionally biased region" description="Basic and acidic residues" evidence="1">
    <location>
        <begin position="156"/>
        <end position="166"/>
    </location>
</feature>
<dbReference type="GeneID" id="31356497"/>
<accession>D3AXR0</accession>
<evidence type="ECO:0000256" key="1">
    <source>
        <dbReference type="SAM" id="MobiDB-lite"/>
    </source>
</evidence>
<name>D3AXR0_HETP5</name>
<gene>
    <name evidence="2" type="ORF">PPL_00967</name>
</gene>
<evidence type="ECO:0000313" key="3">
    <source>
        <dbReference type="Proteomes" id="UP000001396"/>
    </source>
</evidence>
<evidence type="ECO:0000313" key="2">
    <source>
        <dbReference type="EMBL" id="EFA85737.1"/>
    </source>
</evidence>
<dbReference type="EMBL" id="ADBJ01000004">
    <property type="protein sequence ID" value="EFA85737.1"/>
    <property type="molecule type" value="Genomic_DNA"/>
</dbReference>
<feature type="region of interest" description="Disordered" evidence="1">
    <location>
        <begin position="128"/>
        <end position="190"/>
    </location>
</feature>
<dbReference type="Proteomes" id="UP000001396">
    <property type="component" value="Unassembled WGS sequence"/>
</dbReference>
<dbReference type="InParanoid" id="D3AXR0"/>
<feature type="compositionally biased region" description="Low complexity" evidence="1">
    <location>
        <begin position="128"/>
        <end position="154"/>
    </location>
</feature>
<keyword evidence="3" id="KW-1185">Reference proteome</keyword>
<proteinExistence type="predicted"/>
<feature type="compositionally biased region" description="Low complexity" evidence="1">
    <location>
        <begin position="167"/>
        <end position="190"/>
    </location>
</feature>
<dbReference type="AlphaFoldDB" id="D3AXR0"/>